<dbReference type="EMBL" id="CU459003">
    <property type="protein sequence ID" value="CAM76628.1"/>
    <property type="molecule type" value="Genomic_DNA"/>
</dbReference>
<gene>
    <name evidence="1" type="ORF">MGR_1158</name>
</gene>
<dbReference type="Pfam" id="PF08889">
    <property type="entry name" value="WbqC"/>
    <property type="match status" value="1"/>
</dbReference>
<sequence>MTTVVCHQPDFVPYLGFFDRLLDADVFVILDDVQFLRRGWHHRDRIKTRDGADWLTLSVEKAPRETAIKDIRLADAANGWIDGNLNLLRANYAAAPHFATIMPQVEALYRRPAATLLELNMAFLDWAYGLFDLRPSVVLSSSLAVESTANQRLIDLVQAVGGDSYLSGTGALDYLDPGVWCESGIKLTVQRFEHPCYSQLHGGFEPYLSCLDLFFNCAPDAAAILRSGR</sequence>
<protein>
    <recommendedName>
        <fullName evidence="2">WbqC-like protein</fullName>
    </recommendedName>
</protein>
<accession>A4U171</accession>
<reference evidence="1" key="1">
    <citation type="journal article" date="2007" name="J. Bacteriol.">
        <title>Comparative genome analysis of four magnetotactic bacteria reveals a complex set of group-specific genes implicated in magnetosome biomineralization and function.</title>
        <authorList>
            <person name="Richter M."/>
            <person name="Kube M."/>
            <person name="Bazylinski D.A."/>
            <person name="Lombardot T."/>
            <person name="Gloeckner F.O."/>
            <person name="Reinhardt R."/>
            <person name="Schueler D."/>
        </authorList>
    </citation>
    <scope>NUCLEOTIDE SEQUENCE</scope>
    <source>
        <strain evidence="1">MSR-1</strain>
    </source>
</reference>
<evidence type="ECO:0000313" key="1">
    <source>
        <dbReference type="EMBL" id="CAM76628.1"/>
    </source>
</evidence>
<dbReference type="AlphaFoldDB" id="A4U171"/>
<dbReference type="RefSeq" id="WP_106003068.1">
    <property type="nucleotide sequence ID" value="NZ_CP027527.1"/>
</dbReference>
<proteinExistence type="predicted"/>
<evidence type="ECO:0008006" key="2">
    <source>
        <dbReference type="Google" id="ProtNLM"/>
    </source>
</evidence>
<dbReference type="InterPro" id="IPR014985">
    <property type="entry name" value="WbqC"/>
</dbReference>
<organism evidence="1">
    <name type="scientific">Magnetospirillum gryphiswaldense</name>
    <dbReference type="NCBI Taxonomy" id="55518"/>
    <lineage>
        <taxon>Bacteria</taxon>
        <taxon>Pseudomonadati</taxon>
        <taxon>Pseudomonadota</taxon>
        <taxon>Alphaproteobacteria</taxon>
        <taxon>Rhodospirillales</taxon>
        <taxon>Rhodospirillaceae</taxon>
        <taxon>Magnetospirillum</taxon>
    </lineage>
</organism>
<name>A4U171_9PROT</name>